<evidence type="ECO:0000313" key="3">
    <source>
        <dbReference type="Proteomes" id="UP000676169"/>
    </source>
</evidence>
<sequence>MPSEDDPPDAELERLVSRFLDRSLTEEERDRLEHRLRTEPAAERYCARAIRFDATLQEAIDPGGLEWEETRRVTFNPRAGAPMWSVQRQQTVRYGGSGTGLPGPERQRRRWPWIAGGLLLLAAAVTGGVIYYQSRTSVYALRNGDFEATDLTQSPTGVSLAVLHWQDYFNTPGTGVSEVGRQTKGRIYAKSGRNVVRIQDRAFLNQLILDQYGKTLKAVPGLRVTVSGWSYTPDANPHALRGSLRFVASAYPVMIQYEAADGTANLPNGGWSAFKIELTVPENLHREASDRSDKKAPAPPAIDLTGKDLTLSLDNRSASYLYLDDLKIEVRQPEKR</sequence>
<proteinExistence type="predicted"/>
<keyword evidence="3" id="KW-1185">Reference proteome</keyword>
<keyword evidence="1" id="KW-1133">Transmembrane helix</keyword>
<dbReference type="EMBL" id="CP073100">
    <property type="protein sequence ID" value="QUE49376.1"/>
    <property type="molecule type" value="Genomic_DNA"/>
</dbReference>
<name>A0A975G5Z3_9BACT</name>
<feature type="transmembrane region" description="Helical" evidence="1">
    <location>
        <begin position="111"/>
        <end position="132"/>
    </location>
</feature>
<dbReference type="Gene3D" id="2.60.120.260">
    <property type="entry name" value="Galactose-binding domain-like"/>
    <property type="match status" value="1"/>
</dbReference>
<evidence type="ECO:0000256" key="1">
    <source>
        <dbReference type="SAM" id="Phobius"/>
    </source>
</evidence>
<dbReference type="RefSeq" id="WP_211629437.1">
    <property type="nucleotide sequence ID" value="NZ_CP073100.1"/>
</dbReference>
<gene>
    <name evidence="2" type="ORF">KBB96_10885</name>
</gene>
<dbReference type="KEGG" id="lamb:KBB96_10885"/>
<organism evidence="2 3">
    <name type="scientific">Luteolibacter ambystomatis</name>
    <dbReference type="NCBI Taxonomy" id="2824561"/>
    <lineage>
        <taxon>Bacteria</taxon>
        <taxon>Pseudomonadati</taxon>
        <taxon>Verrucomicrobiota</taxon>
        <taxon>Verrucomicrobiia</taxon>
        <taxon>Verrucomicrobiales</taxon>
        <taxon>Verrucomicrobiaceae</taxon>
        <taxon>Luteolibacter</taxon>
    </lineage>
</organism>
<dbReference type="Proteomes" id="UP000676169">
    <property type="component" value="Chromosome"/>
</dbReference>
<protein>
    <submittedName>
        <fullName evidence="2">Uncharacterized protein</fullName>
    </submittedName>
</protein>
<keyword evidence="1" id="KW-0472">Membrane</keyword>
<evidence type="ECO:0000313" key="2">
    <source>
        <dbReference type="EMBL" id="QUE49376.1"/>
    </source>
</evidence>
<accession>A0A975G5Z3</accession>
<reference evidence="2" key="1">
    <citation type="submission" date="2021-04" db="EMBL/GenBank/DDBJ databases">
        <title>Luteolibacter sp. 32A isolated from the skin of an Anderson's salamander (Ambystoma andersonii).</title>
        <authorList>
            <person name="Spergser J."/>
            <person name="Busse H.-J."/>
        </authorList>
    </citation>
    <scope>NUCLEOTIDE SEQUENCE</scope>
    <source>
        <strain evidence="2">32A</strain>
    </source>
</reference>
<dbReference type="AlphaFoldDB" id="A0A975G5Z3"/>
<keyword evidence="1" id="KW-0812">Transmembrane</keyword>